<dbReference type="Proteomes" id="UP000238479">
    <property type="component" value="Chromosome 1"/>
</dbReference>
<dbReference type="EMBL" id="PDCK01000039">
    <property type="protein sequence ID" value="PRQ55096.1"/>
    <property type="molecule type" value="Genomic_DNA"/>
</dbReference>
<feature type="region of interest" description="Disordered" evidence="1">
    <location>
        <begin position="305"/>
        <end position="330"/>
    </location>
</feature>
<protein>
    <recommendedName>
        <fullName evidence="6">DUF4283 domain-containing protein</fullName>
    </recommendedName>
</protein>
<dbReference type="Gramene" id="PRQ55096">
    <property type="protein sequence ID" value="PRQ55096"/>
    <property type="gene ID" value="RchiOBHm_Chr1g0320861"/>
</dbReference>
<gene>
    <name evidence="4" type="ORF">RchiOBHm_Chr1g0320861</name>
</gene>
<evidence type="ECO:0000256" key="1">
    <source>
        <dbReference type="SAM" id="MobiDB-lite"/>
    </source>
</evidence>
<dbReference type="Pfam" id="PF14392">
    <property type="entry name" value="zf-CCHC_4"/>
    <property type="match status" value="1"/>
</dbReference>
<evidence type="ECO:0000313" key="4">
    <source>
        <dbReference type="EMBL" id="PRQ55096.1"/>
    </source>
</evidence>
<dbReference type="Pfam" id="PF14111">
    <property type="entry name" value="DUF4283"/>
    <property type="match status" value="1"/>
</dbReference>
<evidence type="ECO:0000313" key="5">
    <source>
        <dbReference type="Proteomes" id="UP000238479"/>
    </source>
</evidence>
<dbReference type="PANTHER" id="PTHR31286:SF167">
    <property type="entry name" value="OS09G0268800 PROTEIN"/>
    <property type="match status" value="1"/>
</dbReference>
<feature type="region of interest" description="Disordered" evidence="1">
    <location>
        <begin position="389"/>
        <end position="433"/>
    </location>
</feature>
<organism evidence="4 5">
    <name type="scientific">Rosa chinensis</name>
    <name type="common">China rose</name>
    <dbReference type="NCBI Taxonomy" id="74649"/>
    <lineage>
        <taxon>Eukaryota</taxon>
        <taxon>Viridiplantae</taxon>
        <taxon>Streptophyta</taxon>
        <taxon>Embryophyta</taxon>
        <taxon>Tracheophyta</taxon>
        <taxon>Spermatophyta</taxon>
        <taxon>Magnoliopsida</taxon>
        <taxon>eudicotyledons</taxon>
        <taxon>Gunneridae</taxon>
        <taxon>Pentapetalae</taxon>
        <taxon>rosids</taxon>
        <taxon>fabids</taxon>
        <taxon>Rosales</taxon>
        <taxon>Rosaceae</taxon>
        <taxon>Rosoideae</taxon>
        <taxon>Rosoideae incertae sedis</taxon>
        <taxon>Rosa</taxon>
    </lineage>
</organism>
<sequence length="433" mass="47088">MASIDAVTASFAASLALADGGKAPDLGRIGGGSVRRSSHSFLLGKPLTRKPVDPSAFKAHFLRTWLVDKEFRVQERADNHFLFSFGSVRDRNKVLKGGVWCYDHAPVCLEEYDGVLSIGDVPMKHIRIWVRVSGIPPLYEEPDNLILVGNLLGGYLDYDKKEFRKGIVRILFSHDISKPVLLERRVFLATGVEPTLKFQFEHLKGRCSQCGLITHSGEKCEEPNAVVSTPRVLRFGGGPPISGEGFSFSAQSNIDLPLPSPTILKKKKPVIRRQERSLSGPAPKAATVPNTAELEGMLCDSVLQDQTVGGTSGHSSDPSSEDLIGSPPQAVVKPTLTYKKRVREEIHVPSPKKFKTILGGKFLTLQADALGLVEVEDDVTLVKLKKKLGRPLGSKNKGPRSQKKAGINPLRLTYPSAKPVPETGPSAKGKGKL</sequence>
<dbReference type="AlphaFoldDB" id="A0A2P6S8X2"/>
<feature type="compositionally biased region" description="Polar residues" evidence="1">
    <location>
        <begin position="305"/>
        <end position="318"/>
    </location>
</feature>
<feature type="domain" description="Zinc knuckle CX2CX4HX4C" evidence="3">
    <location>
        <begin position="175"/>
        <end position="221"/>
    </location>
</feature>
<dbReference type="OMA" id="DEYHELC"/>
<comment type="caution">
    <text evidence="4">The sequence shown here is derived from an EMBL/GenBank/DDBJ whole genome shotgun (WGS) entry which is preliminary data.</text>
</comment>
<dbReference type="PANTHER" id="PTHR31286">
    <property type="entry name" value="GLYCINE-RICH CELL WALL STRUCTURAL PROTEIN 1.8-LIKE"/>
    <property type="match status" value="1"/>
</dbReference>
<dbReference type="STRING" id="74649.A0A2P6S8X2"/>
<feature type="domain" description="DUF4283" evidence="2">
    <location>
        <begin position="40"/>
        <end position="112"/>
    </location>
</feature>
<keyword evidence="5" id="KW-1185">Reference proteome</keyword>
<dbReference type="InterPro" id="IPR040256">
    <property type="entry name" value="At4g02000-like"/>
</dbReference>
<accession>A0A2P6S8X2</accession>
<evidence type="ECO:0000259" key="3">
    <source>
        <dbReference type="Pfam" id="PF14392"/>
    </source>
</evidence>
<proteinExistence type="predicted"/>
<reference evidence="4 5" key="1">
    <citation type="journal article" date="2018" name="Nat. Genet.">
        <title>The Rosa genome provides new insights in the design of modern roses.</title>
        <authorList>
            <person name="Bendahmane M."/>
        </authorList>
    </citation>
    <scope>NUCLEOTIDE SEQUENCE [LARGE SCALE GENOMIC DNA]</scope>
    <source>
        <strain evidence="5">cv. Old Blush</strain>
    </source>
</reference>
<evidence type="ECO:0008006" key="6">
    <source>
        <dbReference type="Google" id="ProtNLM"/>
    </source>
</evidence>
<dbReference type="InterPro" id="IPR025836">
    <property type="entry name" value="Zn_knuckle_CX2CX4HX4C"/>
</dbReference>
<dbReference type="InterPro" id="IPR025558">
    <property type="entry name" value="DUF4283"/>
</dbReference>
<name>A0A2P6S8X2_ROSCH</name>
<evidence type="ECO:0000259" key="2">
    <source>
        <dbReference type="Pfam" id="PF14111"/>
    </source>
</evidence>